<dbReference type="Proteomes" id="UP000601736">
    <property type="component" value="Unassembled WGS sequence"/>
</dbReference>
<sequence length="160" mass="18576">MENTENTISFFDQLSLYFTEVPTWPFVLLGVVIVFALGVELINRRRRADAVDYYDTTFRTELAGLYPNPTNWPEDLALHLKASFPLMRDAFENLRGFIPQKQLYDYNLAWSNFYDFCRSNGAISENQAGETSPDSTEPDPKQVFHQLVTELLAFTEQFKR</sequence>
<proteinExistence type="predicted"/>
<keyword evidence="4" id="KW-1185">Reference proteome</keyword>
<accession>A0A1I4P033</accession>
<protein>
    <recommendedName>
        <fullName evidence="5">DUF4381 domain-containing protein</fullName>
    </recommendedName>
</protein>
<feature type="transmembrane region" description="Helical" evidence="1">
    <location>
        <begin position="24"/>
        <end position="42"/>
    </location>
</feature>
<evidence type="ECO:0008006" key="5">
    <source>
        <dbReference type="Google" id="ProtNLM"/>
    </source>
</evidence>
<dbReference type="RefSeq" id="WP_239654143.1">
    <property type="nucleotide sequence ID" value="NZ_CAJNAP010000011.1"/>
</dbReference>
<dbReference type="STRING" id="52442.SAMN05421880_10987"/>
<evidence type="ECO:0000313" key="4">
    <source>
        <dbReference type="Proteomes" id="UP000199561"/>
    </source>
</evidence>
<reference evidence="3 4" key="1">
    <citation type="submission" date="2016-10" db="EMBL/GenBank/DDBJ databases">
        <authorList>
            <person name="de Groot N.N."/>
        </authorList>
    </citation>
    <scope>NUCLEOTIDE SEQUENCE [LARGE SCALE GENOMIC DNA]</scope>
    <source>
        <strain evidence="3 4">Nm146</strain>
    </source>
</reference>
<keyword evidence="1" id="KW-1133">Transmembrane helix</keyword>
<dbReference type="EMBL" id="CAJNAP010000011">
    <property type="protein sequence ID" value="CAE6500287.1"/>
    <property type="molecule type" value="Genomic_DNA"/>
</dbReference>
<evidence type="ECO:0000313" key="2">
    <source>
        <dbReference type="EMBL" id="CAE6500287.1"/>
    </source>
</evidence>
<keyword evidence="1" id="KW-0472">Membrane</keyword>
<dbReference type="AlphaFoldDB" id="A0A1I4P033"/>
<name>A0A1I4P033_9PROT</name>
<evidence type="ECO:0000256" key="1">
    <source>
        <dbReference type="SAM" id="Phobius"/>
    </source>
</evidence>
<dbReference type="Proteomes" id="UP000199561">
    <property type="component" value="Unassembled WGS sequence"/>
</dbReference>
<reference evidence="2" key="2">
    <citation type="submission" date="2021-02" db="EMBL/GenBank/DDBJ databases">
        <authorList>
            <person name="Han P."/>
        </authorList>
    </citation>
    <scope>NUCLEOTIDE SEQUENCE</scope>
    <source>
        <strain evidence="2">Nitrosomonas nitrosa 18-3D</strain>
    </source>
</reference>
<keyword evidence="1" id="KW-0812">Transmembrane</keyword>
<organism evidence="3 4">
    <name type="scientific">Nitrosomonas nitrosa</name>
    <dbReference type="NCBI Taxonomy" id="52442"/>
    <lineage>
        <taxon>Bacteria</taxon>
        <taxon>Pseudomonadati</taxon>
        <taxon>Pseudomonadota</taxon>
        <taxon>Betaproteobacteria</taxon>
        <taxon>Nitrosomonadales</taxon>
        <taxon>Nitrosomonadaceae</taxon>
        <taxon>Nitrosomonas</taxon>
    </lineage>
</organism>
<gene>
    <name evidence="2" type="ORF">NMYAN_190008</name>
    <name evidence="3" type="ORF">SAMN05421880_10987</name>
</gene>
<dbReference type="EMBL" id="FOUF01000009">
    <property type="protein sequence ID" value="SFM20900.1"/>
    <property type="molecule type" value="Genomic_DNA"/>
</dbReference>
<evidence type="ECO:0000313" key="3">
    <source>
        <dbReference type="EMBL" id="SFM20900.1"/>
    </source>
</evidence>